<dbReference type="SUPFAM" id="SSF54631">
    <property type="entry name" value="CBS-domain pair"/>
    <property type="match status" value="1"/>
</dbReference>
<reference evidence="3" key="1">
    <citation type="submission" date="2013-08" db="EMBL/GenBank/DDBJ databases">
        <authorList>
            <person name="Mendez C."/>
            <person name="Richter M."/>
            <person name="Ferrer M."/>
            <person name="Sanchez J."/>
        </authorList>
    </citation>
    <scope>NUCLEOTIDE SEQUENCE</scope>
</reference>
<evidence type="ECO:0000259" key="2">
    <source>
        <dbReference type="PROSITE" id="PS51371"/>
    </source>
</evidence>
<comment type="caution">
    <text evidence="3">The sequence shown here is derived from an EMBL/GenBank/DDBJ whole genome shotgun (WGS) entry which is preliminary data.</text>
</comment>
<evidence type="ECO:0000256" key="1">
    <source>
        <dbReference type="ARBA" id="ARBA00023122"/>
    </source>
</evidence>
<dbReference type="InterPro" id="IPR000644">
    <property type="entry name" value="CBS_dom"/>
</dbReference>
<dbReference type="InterPro" id="IPR051257">
    <property type="entry name" value="Diverse_CBS-Domain"/>
</dbReference>
<dbReference type="CDD" id="cd02205">
    <property type="entry name" value="CBS_pair_SF"/>
    <property type="match status" value="1"/>
</dbReference>
<accession>T1AJ61</accession>
<dbReference type="Pfam" id="PF00571">
    <property type="entry name" value="CBS"/>
    <property type="match status" value="1"/>
</dbReference>
<feature type="domain" description="CBS" evidence="2">
    <location>
        <begin position="11"/>
        <end position="67"/>
    </location>
</feature>
<gene>
    <name evidence="3" type="ORF">B2A_05194</name>
</gene>
<dbReference type="PANTHER" id="PTHR43080:SF2">
    <property type="entry name" value="CBS DOMAIN-CONTAINING PROTEIN"/>
    <property type="match status" value="1"/>
</dbReference>
<dbReference type="PROSITE" id="PS51371">
    <property type="entry name" value="CBS"/>
    <property type="match status" value="1"/>
</dbReference>
<sequence>MIQAKRVSEVMRRHPPSVQHSARCELAAEVMADHHAGVLPVVDDEGRLVGVLTRQALLQAWWSGRLC</sequence>
<protein>
    <submittedName>
        <fullName evidence="3">CBS domain protein</fullName>
    </submittedName>
</protein>
<dbReference type="SMART" id="SM00116">
    <property type="entry name" value="CBS"/>
    <property type="match status" value="1"/>
</dbReference>
<dbReference type="PANTHER" id="PTHR43080">
    <property type="entry name" value="CBS DOMAIN-CONTAINING PROTEIN CBSX3, MITOCHONDRIAL"/>
    <property type="match status" value="1"/>
</dbReference>
<dbReference type="EMBL" id="AUZZ01003580">
    <property type="protein sequence ID" value="EQD56553.1"/>
    <property type="molecule type" value="Genomic_DNA"/>
</dbReference>
<dbReference type="Gene3D" id="3.10.580.10">
    <property type="entry name" value="CBS-domain"/>
    <property type="match status" value="1"/>
</dbReference>
<proteinExistence type="predicted"/>
<keyword evidence="1" id="KW-0129">CBS domain</keyword>
<reference evidence="3" key="2">
    <citation type="journal article" date="2014" name="ISME J.">
        <title>Microbial stratification in low pH oxic and suboxic macroscopic growths along an acid mine drainage.</title>
        <authorList>
            <person name="Mendez-Garcia C."/>
            <person name="Mesa V."/>
            <person name="Sprenger R.R."/>
            <person name="Richter M."/>
            <person name="Diez M.S."/>
            <person name="Solano J."/>
            <person name="Bargiela R."/>
            <person name="Golyshina O.V."/>
            <person name="Manteca A."/>
            <person name="Ramos J.L."/>
            <person name="Gallego J.R."/>
            <person name="Llorente I."/>
            <person name="Martins Dos Santos V.A."/>
            <person name="Jensen O.N."/>
            <person name="Pelaez A.I."/>
            <person name="Sanchez J."/>
            <person name="Ferrer M."/>
        </authorList>
    </citation>
    <scope>NUCLEOTIDE SEQUENCE</scope>
</reference>
<evidence type="ECO:0000313" key="3">
    <source>
        <dbReference type="EMBL" id="EQD56553.1"/>
    </source>
</evidence>
<dbReference type="InterPro" id="IPR046342">
    <property type="entry name" value="CBS_dom_sf"/>
</dbReference>
<dbReference type="AlphaFoldDB" id="T1AJ61"/>
<organism evidence="3">
    <name type="scientific">mine drainage metagenome</name>
    <dbReference type="NCBI Taxonomy" id="410659"/>
    <lineage>
        <taxon>unclassified sequences</taxon>
        <taxon>metagenomes</taxon>
        <taxon>ecological metagenomes</taxon>
    </lineage>
</organism>
<name>T1AJ61_9ZZZZ</name>